<evidence type="ECO:0000259" key="6">
    <source>
        <dbReference type="Pfam" id="PF06094"/>
    </source>
</evidence>
<reference evidence="7" key="2">
    <citation type="submission" date="2025-08" db="UniProtKB">
        <authorList>
            <consortium name="Ensembl"/>
        </authorList>
    </citation>
    <scope>IDENTIFICATION</scope>
</reference>
<dbReference type="InterPro" id="IPR039126">
    <property type="entry name" value="GGACT"/>
</dbReference>
<evidence type="ECO:0000256" key="2">
    <source>
        <dbReference type="ARBA" id="ARBA00008861"/>
    </source>
</evidence>
<comment type="catalytic activity">
    <reaction evidence="1 5">
        <text>epsilon-(gamma-L-glutamyl)-L-lysine = 5-oxo-L-proline + L-lysine</text>
        <dbReference type="Rhea" id="RHEA:16961"/>
        <dbReference type="ChEBI" id="CHEBI:32551"/>
        <dbReference type="ChEBI" id="CHEBI:58402"/>
        <dbReference type="ChEBI" id="CHEBI:133752"/>
        <dbReference type="EC" id="4.3.2.8"/>
    </reaction>
</comment>
<comment type="similarity">
    <text evidence="2 5">Belongs to the gamma-glutamylcyclotransferase family.</text>
</comment>
<dbReference type="GO" id="GO:0061929">
    <property type="term" value="F:gamma-glutamylaminecyclotransferase activity"/>
    <property type="evidence" value="ECO:0007669"/>
    <property type="project" value="UniProtKB-UniRule"/>
</dbReference>
<accession>H3C181</accession>
<dbReference type="AlphaFoldDB" id="H3C181"/>
<dbReference type="EC" id="4.3.2.8" evidence="5"/>
<dbReference type="PANTHER" id="PTHR12510">
    <property type="entry name" value="TROPONIN C-AKIN-1 PROTEIN"/>
    <property type="match status" value="1"/>
</dbReference>
<dbReference type="InParanoid" id="H3C181"/>
<keyword evidence="8" id="KW-1185">Reference proteome</keyword>
<dbReference type="InterPro" id="IPR036568">
    <property type="entry name" value="GGCT-like_sf"/>
</dbReference>
<dbReference type="GO" id="GO:0005829">
    <property type="term" value="C:cytosol"/>
    <property type="evidence" value="ECO:0007669"/>
    <property type="project" value="TreeGrafter"/>
</dbReference>
<dbReference type="FunCoup" id="H3C181">
    <property type="interactions" value="226"/>
</dbReference>
<evidence type="ECO:0000256" key="3">
    <source>
        <dbReference type="ARBA" id="ARBA00023239"/>
    </source>
</evidence>
<dbReference type="PANTHER" id="PTHR12510:SF4">
    <property type="entry name" value="GAMMA-GLUTAMYLAMINECYCLOTRANSFERASE"/>
    <property type="match status" value="1"/>
</dbReference>
<dbReference type="Ensembl" id="ENSTNIT00000000586.1">
    <property type="protein sequence ID" value="ENSTNIP00000001997.1"/>
    <property type="gene ID" value="ENSTNIG00000000384.1"/>
</dbReference>
<dbReference type="HOGENOM" id="CLU_083466_1_0_1"/>
<dbReference type="GeneTree" id="ENSGT00390000010543"/>
<evidence type="ECO:0000313" key="7">
    <source>
        <dbReference type="Ensembl" id="ENSTNIP00000001997.1"/>
    </source>
</evidence>
<comment type="function">
    <text evidence="5">Catalyzes the formation of 5-oxo-L-proline from L-gamma-glutamyl-L-epsilon-lysine.</text>
</comment>
<reference evidence="8" key="1">
    <citation type="journal article" date="2004" name="Nature">
        <title>Genome duplication in the teleost fish Tetraodon nigroviridis reveals the early vertebrate proto-karyotype.</title>
        <authorList>
            <person name="Jaillon O."/>
            <person name="Aury J.-M."/>
            <person name="Brunet F."/>
            <person name="Petit J.-L."/>
            <person name="Stange-Thomann N."/>
            <person name="Mauceli E."/>
            <person name="Bouneau L."/>
            <person name="Fischer C."/>
            <person name="Ozouf-Costaz C."/>
            <person name="Bernot A."/>
            <person name="Nicaud S."/>
            <person name="Jaffe D."/>
            <person name="Fisher S."/>
            <person name="Lutfalla G."/>
            <person name="Dossat C."/>
            <person name="Segurens B."/>
            <person name="Dasilva C."/>
            <person name="Salanoubat M."/>
            <person name="Levy M."/>
            <person name="Boudet N."/>
            <person name="Castellano S."/>
            <person name="Anthouard V."/>
            <person name="Jubin C."/>
            <person name="Castelli V."/>
            <person name="Katinka M."/>
            <person name="Vacherie B."/>
            <person name="Biemont C."/>
            <person name="Skalli Z."/>
            <person name="Cattolico L."/>
            <person name="Poulain J."/>
            <person name="De Berardinis V."/>
            <person name="Cruaud C."/>
            <person name="Duprat S."/>
            <person name="Brottier P."/>
            <person name="Coutanceau J.-P."/>
            <person name="Gouzy J."/>
            <person name="Parra G."/>
            <person name="Lardier G."/>
            <person name="Chapple C."/>
            <person name="McKernan K.J."/>
            <person name="McEwan P."/>
            <person name="Bosak S."/>
            <person name="Kellis M."/>
            <person name="Volff J.-N."/>
            <person name="Guigo R."/>
            <person name="Zody M.C."/>
            <person name="Mesirov J."/>
            <person name="Lindblad-Toh K."/>
            <person name="Birren B."/>
            <person name="Nusbaum C."/>
            <person name="Kahn D."/>
            <person name="Robinson-Rechavi M."/>
            <person name="Laudet V."/>
            <person name="Schachter V."/>
            <person name="Quetier F."/>
            <person name="Saurin W."/>
            <person name="Scarpelli C."/>
            <person name="Wincker P."/>
            <person name="Lander E.S."/>
            <person name="Weissenbach J."/>
            <person name="Roest Crollius H."/>
        </authorList>
    </citation>
    <scope>NUCLEOTIDE SEQUENCE [LARGE SCALE GENOMIC DNA]</scope>
</reference>
<sequence length="153" mass="17168">NSIDMTHIFVYGTLKRGQPNHYRMFLTVPTASAEFSGLAACTVQKYPLVIATQHNIPFLGSIPGDGHRVQGEIYKVDDQMLNFLDDFEQCTRGARSLVEVMEVAKDLKAGSTAEAVRLQHTDPTSPDWPSLPTYENYDARGAHRLEYVPREAR</sequence>
<feature type="domain" description="Gamma-glutamylcyclotransferase AIG2-like" evidence="6">
    <location>
        <begin position="8"/>
        <end position="96"/>
    </location>
</feature>
<evidence type="ECO:0000256" key="4">
    <source>
        <dbReference type="PIRSR" id="PIRSR639126-1"/>
    </source>
</evidence>
<dbReference type="OMA" id="IDMTHIF"/>
<evidence type="ECO:0000256" key="5">
    <source>
        <dbReference type="RuleBase" id="RU367036"/>
    </source>
</evidence>
<dbReference type="InterPro" id="IPR009288">
    <property type="entry name" value="AIG2-like_dom"/>
</dbReference>
<dbReference type="SUPFAM" id="SSF110857">
    <property type="entry name" value="Gamma-glutamyl cyclotransferase-like"/>
    <property type="match status" value="1"/>
</dbReference>
<reference evidence="7" key="3">
    <citation type="submission" date="2025-09" db="UniProtKB">
        <authorList>
            <consortium name="Ensembl"/>
        </authorList>
    </citation>
    <scope>IDENTIFICATION</scope>
</reference>
<evidence type="ECO:0000313" key="8">
    <source>
        <dbReference type="Proteomes" id="UP000007303"/>
    </source>
</evidence>
<dbReference type="Pfam" id="PF06094">
    <property type="entry name" value="GGACT"/>
    <property type="match status" value="1"/>
</dbReference>
<name>H3C181_TETNG</name>
<dbReference type="GO" id="GO:0042219">
    <property type="term" value="P:modified amino acid catabolic process"/>
    <property type="evidence" value="ECO:0007669"/>
    <property type="project" value="UniProtKB-UniRule"/>
</dbReference>
<dbReference type="InterPro" id="IPR013024">
    <property type="entry name" value="GGCT-like"/>
</dbReference>
<dbReference type="STRING" id="99883.ENSTNIP00000001997"/>
<dbReference type="CDD" id="cd06661">
    <property type="entry name" value="GGCT_like"/>
    <property type="match status" value="1"/>
</dbReference>
<feature type="active site" description="Proton acceptor" evidence="4">
    <location>
        <position position="88"/>
    </location>
</feature>
<organism evidence="7 8">
    <name type="scientific">Tetraodon nigroviridis</name>
    <name type="common">Spotted green pufferfish</name>
    <name type="synonym">Chelonodon nigroviridis</name>
    <dbReference type="NCBI Taxonomy" id="99883"/>
    <lineage>
        <taxon>Eukaryota</taxon>
        <taxon>Metazoa</taxon>
        <taxon>Chordata</taxon>
        <taxon>Craniata</taxon>
        <taxon>Vertebrata</taxon>
        <taxon>Euteleostomi</taxon>
        <taxon>Actinopterygii</taxon>
        <taxon>Neopterygii</taxon>
        <taxon>Teleostei</taxon>
        <taxon>Neoteleostei</taxon>
        <taxon>Acanthomorphata</taxon>
        <taxon>Eupercaria</taxon>
        <taxon>Tetraodontiformes</taxon>
        <taxon>Tetradontoidea</taxon>
        <taxon>Tetraodontidae</taxon>
        <taxon>Tetraodon</taxon>
    </lineage>
</organism>
<dbReference type="Proteomes" id="UP000007303">
    <property type="component" value="Unassembled WGS sequence"/>
</dbReference>
<evidence type="ECO:0000256" key="1">
    <source>
        <dbReference type="ARBA" id="ARBA00001684"/>
    </source>
</evidence>
<keyword evidence="3 5" id="KW-0456">Lyase</keyword>
<proteinExistence type="inferred from homology"/>
<dbReference type="Gene3D" id="3.10.490.10">
    <property type="entry name" value="Gamma-glutamyl cyclotransferase-like"/>
    <property type="match status" value="1"/>
</dbReference>
<protein>
    <recommendedName>
        <fullName evidence="5">Gamma-glutamylaminecyclotransferase</fullName>
        <ecNumber evidence="5">4.3.2.8</ecNumber>
    </recommendedName>
</protein>